<feature type="region of interest" description="Disordered" evidence="1">
    <location>
        <begin position="155"/>
        <end position="183"/>
    </location>
</feature>
<evidence type="ECO:0000313" key="5">
    <source>
        <dbReference type="Proteomes" id="UP000515908"/>
    </source>
</evidence>
<dbReference type="OrthoDB" id="271781at2759"/>
<dbReference type="GO" id="GO:0006355">
    <property type="term" value="P:regulation of DNA-templated transcription"/>
    <property type="evidence" value="ECO:0007669"/>
    <property type="project" value="InterPro"/>
</dbReference>
<dbReference type="Gene3D" id="2.30.31.40">
    <property type="match status" value="1"/>
</dbReference>
<dbReference type="InterPro" id="IPR009044">
    <property type="entry name" value="ssDNA-bd_transcriptional_reg"/>
</dbReference>
<dbReference type="VEuPathDB" id="TriTrypDB:ADEAN_000795800"/>
<feature type="domain" description="SUN" evidence="3">
    <location>
        <begin position="38"/>
        <end position="218"/>
    </location>
</feature>
<feature type="signal peptide" evidence="2">
    <location>
        <begin position="1"/>
        <end position="28"/>
    </location>
</feature>
<evidence type="ECO:0000313" key="4">
    <source>
        <dbReference type="EMBL" id="CAD2220436.1"/>
    </source>
</evidence>
<name>A0A7G2CKT4_9TRYP</name>
<sequence>MFRKFTSRALAGRLPVMAAAIALPHTTALRTCATATNTNTNNNNNNIDNRRRNQNRRRDRRSLLPPAFDIVHWNDENLAEGHLLRILHRDTSIVMEYHKQVGKTNDDNVRRSERAERVVTVTLPPVYIARFLGVLEGRLPTVEVQSRYTNATFAPDTAKGKHHHVLSASSTRPTTGQQLNADGSDVNEETIDWRVPLDVAESLMLERFLTQALHYNAGFARYIN</sequence>
<dbReference type="SUPFAM" id="SSF54447">
    <property type="entry name" value="ssDNA-binding transcriptional regulator domain"/>
    <property type="match status" value="1"/>
</dbReference>
<dbReference type="GO" id="GO:0003677">
    <property type="term" value="F:DNA binding"/>
    <property type="evidence" value="ECO:0007669"/>
    <property type="project" value="InterPro"/>
</dbReference>
<reference evidence="4 5" key="1">
    <citation type="submission" date="2020-08" db="EMBL/GenBank/DDBJ databases">
        <authorList>
            <person name="Newling K."/>
            <person name="Davey J."/>
            <person name="Forrester S."/>
        </authorList>
    </citation>
    <scope>NUCLEOTIDE SEQUENCE [LARGE SCALE GENOMIC DNA]</scope>
    <source>
        <strain evidence="5">Crithidia deanei Carvalho (ATCC PRA-265)</strain>
    </source>
</reference>
<accession>A0A7G2CKT4</accession>
<organism evidence="4 5">
    <name type="scientific">Angomonas deanei</name>
    <dbReference type="NCBI Taxonomy" id="59799"/>
    <lineage>
        <taxon>Eukaryota</taxon>
        <taxon>Discoba</taxon>
        <taxon>Euglenozoa</taxon>
        <taxon>Kinetoplastea</taxon>
        <taxon>Metakinetoplastina</taxon>
        <taxon>Trypanosomatida</taxon>
        <taxon>Trypanosomatidae</taxon>
        <taxon>Strigomonadinae</taxon>
        <taxon>Angomonas</taxon>
    </lineage>
</organism>
<evidence type="ECO:0000256" key="2">
    <source>
        <dbReference type="SAM" id="SignalP"/>
    </source>
</evidence>
<feature type="chain" id="PRO_5028855681" evidence="2">
    <location>
        <begin position="29"/>
        <end position="224"/>
    </location>
</feature>
<dbReference type="Proteomes" id="UP000515908">
    <property type="component" value="Chromosome 17"/>
</dbReference>
<proteinExistence type="predicted"/>
<keyword evidence="2" id="KW-0732">Signal</keyword>
<dbReference type="Pfam" id="PF09387">
    <property type="entry name" value="MRP"/>
    <property type="match status" value="1"/>
</dbReference>
<feature type="compositionally biased region" description="Polar residues" evidence="1">
    <location>
        <begin position="167"/>
        <end position="181"/>
    </location>
</feature>
<keyword evidence="5" id="KW-1185">Reference proteome</keyword>
<feature type="compositionally biased region" description="Low complexity" evidence="1">
    <location>
        <begin position="35"/>
        <end position="47"/>
    </location>
</feature>
<protein>
    <submittedName>
        <fullName evidence="4">Mitochondrial RNA binding protein MRP, putative</fullName>
    </submittedName>
</protein>
<feature type="region of interest" description="Disordered" evidence="1">
    <location>
        <begin position="35"/>
        <end position="60"/>
    </location>
</feature>
<dbReference type="EMBL" id="LR877161">
    <property type="protein sequence ID" value="CAD2220436.1"/>
    <property type="molecule type" value="Genomic_DNA"/>
</dbReference>
<dbReference type="AlphaFoldDB" id="A0A7G2CKT4"/>
<evidence type="ECO:0000256" key="1">
    <source>
        <dbReference type="SAM" id="MobiDB-lite"/>
    </source>
</evidence>
<evidence type="ECO:0000259" key="3">
    <source>
        <dbReference type="Pfam" id="PF09387"/>
    </source>
</evidence>
<dbReference type="InterPro" id="IPR032680">
    <property type="entry name" value="SUN1_N"/>
</dbReference>
<gene>
    <name evidence="4" type="ORF">ADEAN_000795800</name>
</gene>